<keyword evidence="2" id="KW-1185">Reference proteome</keyword>
<dbReference type="Proteomes" id="UP000664052">
    <property type="component" value="Unassembled WGS sequence"/>
</dbReference>
<evidence type="ECO:0000313" key="1">
    <source>
        <dbReference type="EMBL" id="MBN8231648.1"/>
    </source>
</evidence>
<comment type="caution">
    <text evidence="1">The sequence shown here is derived from an EMBL/GenBank/DDBJ whole genome shotgun (WGS) entry which is preliminary data.</text>
</comment>
<evidence type="ECO:0000313" key="2">
    <source>
        <dbReference type="Proteomes" id="UP000664052"/>
    </source>
</evidence>
<dbReference type="Pfam" id="PF11387">
    <property type="entry name" value="DUF2795"/>
    <property type="match status" value="1"/>
</dbReference>
<organism evidence="1 2">
    <name type="scientific">Corallococcus macrosporus</name>
    <dbReference type="NCBI Taxonomy" id="35"/>
    <lineage>
        <taxon>Bacteria</taxon>
        <taxon>Pseudomonadati</taxon>
        <taxon>Myxococcota</taxon>
        <taxon>Myxococcia</taxon>
        <taxon>Myxococcales</taxon>
        <taxon>Cystobacterineae</taxon>
        <taxon>Myxococcaceae</taxon>
        <taxon>Corallococcus</taxon>
    </lineage>
</organism>
<reference evidence="1 2" key="1">
    <citation type="submission" date="2021-02" db="EMBL/GenBank/DDBJ databases">
        <title>De Novo genome assembly of isolated myxobacteria.</title>
        <authorList>
            <person name="Stevens D.C."/>
        </authorList>
    </citation>
    <scope>NUCLEOTIDE SEQUENCE [LARGE SCALE GENOMIC DNA]</scope>
    <source>
        <strain evidence="1 2">ATCC 29039</strain>
    </source>
</reference>
<name>A0ABS3DJY6_9BACT</name>
<dbReference type="InterPro" id="IPR021527">
    <property type="entry name" value="DUF2795"/>
</dbReference>
<accession>A0ABS3DJY6</accession>
<proteinExistence type="predicted"/>
<sequence length="90" mass="9603">MNDDMTRERLGLGLQEVERSSTPLTPVVSLAHSLQQALRGAVFPLSAEQLVWVARENEAPPHVVSLLGTLPRGRFSSVDGVALALGDASI</sequence>
<protein>
    <submittedName>
        <fullName evidence="1">DUF2795 domain-containing protein</fullName>
    </submittedName>
</protein>
<gene>
    <name evidence="1" type="ORF">JYK02_29450</name>
</gene>
<dbReference type="EMBL" id="JAFIMU010000009">
    <property type="protein sequence ID" value="MBN8231648.1"/>
    <property type="molecule type" value="Genomic_DNA"/>
</dbReference>